<dbReference type="EMBL" id="SMMG02000004">
    <property type="protein sequence ID" value="KAA3476970.1"/>
    <property type="molecule type" value="Genomic_DNA"/>
</dbReference>
<keyword evidence="2" id="KW-0808">Transferase</keyword>
<dbReference type="AlphaFoldDB" id="A0A5B6W5I6"/>
<evidence type="ECO:0000313" key="2">
    <source>
        <dbReference type="EMBL" id="KAA3476970.1"/>
    </source>
</evidence>
<evidence type="ECO:0000313" key="3">
    <source>
        <dbReference type="Proteomes" id="UP000325315"/>
    </source>
</evidence>
<sequence length="265" mass="31376">MFYKLFRLIQWHVFYSQKRFVVIWKELWLSYGGKKVMGWRLINYPNSLLARVLKAKYYPSTDFLNARLGSLPSYTLKSIWATRDFLRKELGWRVGLGQNISIREDIWLPRPIRSRLNVNINEKVKLVSDLIYAHSREWKADLIFNIFPTNLASIILQIPLAMEDHEDVQVWSGEPSREFTVKSVYKLLQDGPNANFLQTNLQDFHKKLWSLHLPPKIKTKVWIISWNYIPTLANLRHRRIVADVVIARFFSGFRNSSFEATKFSE</sequence>
<comment type="caution">
    <text evidence="2">The sequence shown here is derived from an EMBL/GenBank/DDBJ whole genome shotgun (WGS) entry which is preliminary data.</text>
</comment>
<dbReference type="OrthoDB" id="1000319at2759"/>
<dbReference type="Proteomes" id="UP000325315">
    <property type="component" value="Unassembled WGS sequence"/>
</dbReference>
<keyword evidence="2" id="KW-0548">Nucleotidyltransferase</keyword>
<name>A0A5B6W5I6_9ROSI</name>
<organism evidence="2 3">
    <name type="scientific">Gossypium australe</name>
    <dbReference type="NCBI Taxonomy" id="47621"/>
    <lineage>
        <taxon>Eukaryota</taxon>
        <taxon>Viridiplantae</taxon>
        <taxon>Streptophyta</taxon>
        <taxon>Embryophyta</taxon>
        <taxon>Tracheophyta</taxon>
        <taxon>Spermatophyta</taxon>
        <taxon>Magnoliopsida</taxon>
        <taxon>eudicotyledons</taxon>
        <taxon>Gunneridae</taxon>
        <taxon>Pentapetalae</taxon>
        <taxon>rosids</taxon>
        <taxon>malvids</taxon>
        <taxon>Malvales</taxon>
        <taxon>Malvaceae</taxon>
        <taxon>Malvoideae</taxon>
        <taxon>Gossypium</taxon>
    </lineage>
</organism>
<evidence type="ECO:0000259" key="1">
    <source>
        <dbReference type="Pfam" id="PF13966"/>
    </source>
</evidence>
<proteinExistence type="predicted"/>
<dbReference type="Pfam" id="PF13966">
    <property type="entry name" value="zf-RVT"/>
    <property type="match status" value="1"/>
</dbReference>
<dbReference type="GO" id="GO:0003964">
    <property type="term" value="F:RNA-directed DNA polymerase activity"/>
    <property type="evidence" value="ECO:0007669"/>
    <property type="project" value="UniProtKB-KW"/>
</dbReference>
<protein>
    <submittedName>
        <fullName evidence="2">Reverse transcriptase</fullName>
    </submittedName>
</protein>
<keyword evidence="3" id="KW-1185">Reference proteome</keyword>
<reference evidence="2" key="1">
    <citation type="submission" date="2019-08" db="EMBL/GenBank/DDBJ databases">
        <authorList>
            <person name="Liu F."/>
        </authorList>
    </citation>
    <scope>NUCLEOTIDE SEQUENCE [LARGE SCALE GENOMIC DNA]</scope>
    <source>
        <strain evidence="2">PA1801</strain>
        <tissue evidence="2">Leaf</tissue>
    </source>
</reference>
<gene>
    <name evidence="2" type="ORF">EPI10_010896</name>
</gene>
<feature type="domain" description="Reverse transcriptase zinc-binding" evidence="1">
    <location>
        <begin position="179"/>
        <end position="241"/>
    </location>
</feature>
<accession>A0A5B6W5I6</accession>
<keyword evidence="2" id="KW-0695">RNA-directed DNA polymerase</keyword>
<dbReference type="InterPro" id="IPR026960">
    <property type="entry name" value="RVT-Znf"/>
</dbReference>